<dbReference type="EMBL" id="MLFT02000008">
    <property type="protein sequence ID" value="PHT40345.1"/>
    <property type="molecule type" value="Genomic_DNA"/>
</dbReference>
<gene>
    <name evidence="2" type="ORF">CQW23_19199</name>
</gene>
<reference evidence="3" key="2">
    <citation type="journal article" date="2017" name="J. Anim. Genet.">
        <title>Multiple reference genome sequences of hot pepper reveal the massive evolution of plant disease resistance genes by retroduplication.</title>
        <authorList>
            <person name="Kim S."/>
            <person name="Park J."/>
            <person name="Yeom S.-I."/>
            <person name="Kim Y.-M."/>
            <person name="Seo E."/>
            <person name="Kim K.-T."/>
            <person name="Kim M.-S."/>
            <person name="Lee J.M."/>
            <person name="Cheong K."/>
            <person name="Shin H.-S."/>
            <person name="Kim S.-B."/>
            <person name="Han K."/>
            <person name="Lee J."/>
            <person name="Park M."/>
            <person name="Lee H.-A."/>
            <person name="Lee H.-Y."/>
            <person name="Lee Y."/>
            <person name="Oh S."/>
            <person name="Lee J.H."/>
            <person name="Choi E."/>
            <person name="Choi E."/>
            <person name="Lee S.E."/>
            <person name="Jeon J."/>
            <person name="Kim H."/>
            <person name="Choi G."/>
            <person name="Song H."/>
            <person name="Lee J."/>
            <person name="Lee S.-C."/>
            <person name="Kwon J.-K."/>
            <person name="Lee H.-Y."/>
            <person name="Koo N."/>
            <person name="Hong Y."/>
            <person name="Kim R.W."/>
            <person name="Kang W.-H."/>
            <person name="Huh J.H."/>
            <person name="Kang B.-C."/>
            <person name="Yang T.-J."/>
            <person name="Lee Y.-H."/>
            <person name="Bennetzen J.L."/>
            <person name="Choi D."/>
        </authorList>
    </citation>
    <scope>NUCLEOTIDE SEQUENCE [LARGE SCALE GENOMIC DNA]</scope>
    <source>
        <strain evidence="3">cv. PBC81</strain>
    </source>
</reference>
<evidence type="ECO:0000313" key="3">
    <source>
        <dbReference type="Proteomes" id="UP000224567"/>
    </source>
</evidence>
<reference evidence="2 3" key="1">
    <citation type="journal article" date="2017" name="Genome Biol.">
        <title>New reference genome sequences of hot pepper reveal the massive evolution of plant disease-resistance genes by retroduplication.</title>
        <authorList>
            <person name="Kim S."/>
            <person name="Park J."/>
            <person name="Yeom S.I."/>
            <person name="Kim Y.M."/>
            <person name="Seo E."/>
            <person name="Kim K.T."/>
            <person name="Kim M.S."/>
            <person name="Lee J.M."/>
            <person name="Cheong K."/>
            <person name="Shin H.S."/>
            <person name="Kim S.B."/>
            <person name="Han K."/>
            <person name="Lee J."/>
            <person name="Park M."/>
            <person name="Lee H.A."/>
            <person name="Lee H.Y."/>
            <person name="Lee Y."/>
            <person name="Oh S."/>
            <person name="Lee J.H."/>
            <person name="Choi E."/>
            <person name="Choi E."/>
            <person name="Lee S.E."/>
            <person name="Jeon J."/>
            <person name="Kim H."/>
            <person name="Choi G."/>
            <person name="Song H."/>
            <person name="Lee J."/>
            <person name="Lee S.C."/>
            <person name="Kwon J.K."/>
            <person name="Lee H.Y."/>
            <person name="Koo N."/>
            <person name="Hong Y."/>
            <person name="Kim R.W."/>
            <person name="Kang W.H."/>
            <person name="Huh J.H."/>
            <person name="Kang B.C."/>
            <person name="Yang T.J."/>
            <person name="Lee Y.H."/>
            <person name="Bennetzen J.L."/>
            <person name="Choi D."/>
        </authorList>
    </citation>
    <scope>NUCLEOTIDE SEQUENCE [LARGE SCALE GENOMIC DNA]</scope>
    <source>
        <strain evidence="3">cv. PBC81</strain>
    </source>
</reference>
<sequence>MRSLHKDTIFTTLRYLLAPKAALGERIVVSKLALRGIYRIDVLLGMVMQINLVLKGMIWLIKLLRLYRLMCSTVPIICNSTEESDETFELKLAKLAGVLHILGKMRCRKPGNPFHIYFLGSNTFLDLGSVDNLVFSWASA</sequence>
<feature type="transmembrane region" description="Helical" evidence="1">
    <location>
        <begin position="40"/>
        <end position="61"/>
    </location>
</feature>
<accession>A0A2G2W537</accession>
<keyword evidence="1" id="KW-0472">Membrane</keyword>
<evidence type="ECO:0000313" key="2">
    <source>
        <dbReference type="EMBL" id="PHT40345.1"/>
    </source>
</evidence>
<comment type="caution">
    <text evidence="2">The sequence shown here is derived from an EMBL/GenBank/DDBJ whole genome shotgun (WGS) entry which is preliminary data.</text>
</comment>
<keyword evidence="1" id="KW-1133">Transmembrane helix</keyword>
<proteinExistence type="predicted"/>
<dbReference type="STRING" id="33114.A0A2G2W537"/>
<dbReference type="OrthoDB" id="504708at2759"/>
<organism evidence="2 3">
    <name type="scientific">Capsicum baccatum</name>
    <name type="common">Peruvian pepper</name>
    <dbReference type="NCBI Taxonomy" id="33114"/>
    <lineage>
        <taxon>Eukaryota</taxon>
        <taxon>Viridiplantae</taxon>
        <taxon>Streptophyta</taxon>
        <taxon>Embryophyta</taxon>
        <taxon>Tracheophyta</taxon>
        <taxon>Spermatophyta</taxon>
        <taxon>Magnoliopsida</taxon>
        <taxon>eudicotyledons</taxon>
        <taxon>Gunneridae</taxon>
        <taxon>Pentapetalae</taxon>
        <taxon>asterids</taxon>
        <taxon>lamiids</taxon>
        <taxon>Solanales</taxon>
        <taxon>Solanaceae</taxon>
        <taxon>Solanoideae</taxon>
        <taxon>Capsiceae</taxon>
        <taxon>Capsicum</taxon>
    </lineage>
</organism>
<keyword evidence="1" id="KW-0812">Transmembrane</keyword>
<keyword evidence="3" id="KW-1185">Reference proteome</keyword>
<protein>
    <submittedName>
        <fullName evidence="2">Uncharacterized protein</fullName>
    </submittedName>
</protein>
<evidence type="ECO:0000256" key="1">
    <source>
        <dbReference type="SAM" id="Phobius"/>
    </source>
</evidence>
<name>A0A2G2W537_CAPBA</name>
<dbReference type="AlphaFoldDB" id="A0A2G2W537"/>
<dbReference type="Proteomes" id="UP000224567">
    <property type="component" value="Unassembled WGS sequence"/>
</dbReference>